<dbReference type="KEGG" id="rmai:MACH21_28660"/>
<evidence type="ECO:0000313" key="2">
    <source>
        <dbReference type="EMBL" id="BDW86689.1"/>
    </source>
</evidence>
<proteinExistence type="predicted"/>
<evidence type="ECO:0000313" key="3">
    <source>
        <dbReference type="Proteomes" id="UP001337723"/>
    </source>
</evidence>
<evidence type="ECO:0000259" key="1">
    <source>
        <dbReference type="PROSITE" id="PS51379"/>
    </source>
</evidence>
<dbReference type="AlphaFoldDB" id="A0AA48H549"/>
<accession>A0AA48H549</accession>
<dbReference type="RefSeq" id="WP_338272693.1">
    <property type="nucleotide sequence ID" value="NZ_AP027266.1"/>
</dbReference>
<dbReference type="InterPro" id="IPR017896">
    <property type="entry name" value="4Fe4S_Fe-S-bd"/>
</dbReference>
<reference evidence="2 3" key="1">
    <citation type="submission" date="2023-01" db="EMBL/GenBank/DDBJ databases">
        <title>Complete genome sequence of Roseicyclus marinus strain Dej080120_10.</title>
        <authorList>
            <person name="Ueki S."/>
            <person name="Maruyama F."/>
        </authorList>
    </citation>
    <scope>NUCLEOTIDE SEQUENCE [LARGE SCALE GENOMIC DNA]</scope>
    <source>
        <strain evidence="2 3">Dej080120_10</strain>
    </source>
</reference>
<feature type="domain" description="4Fe-4S ferredoxin-type" evidence="1">
    <location>
        <begin position="132"/>
        <end position="165"/>
    </location>
</feature>
<dbReference type="PROSITE" id="PS51379">
    <property type="entry name" value="4FE4S_FER_2"/>
    <property type="match status" value="1"/>
</dbReference>
<name>A0AA48H549_9RHOB</name>
<gene>
    <name evidence="2" type="ORF">MACH21_28660</name>
</gene>
<protein>
    <recommendedName>
        <fullName evidence="1">4Fe-4S ferredoxin-type domain-containing protein</fullName>
    </recommendedName>
</protein>
<organism evidence="2 3">
    <name type="scientific">Roseicyclus marinus</name>
    <dbReference type="NCBI Taxonomy" id="2161673"/>
    <lineage>
        <taxon>Bacteria</taxon>
        <taxon>Pseudomonadati</taxon>
        <taxon>Pseudomonadota</taxon>
        <taxon>Alphaproteobacteria</taxon>
        <taxon>Rhodobacterales</taxon>
        <taxon>Roseobacteraceae</taxon>
        <taxon>Roseicyclus</taxon>
    </lineage>
</organism>
<dbReference type="EMBL" id="AP027266">
    <property type="protein sequence ID" value="BDW86689.1"/>
    <property type="molecule type" value="Genomic_DNA"/>
</dbReference>
<keyword evidence="3" id="KW-1185">Reference proteome</keyword>
<sequence>MRCEDIDERLSAHRLEVLGGFHPGPEDGAPEGCETLLMIGPREPGFWAHVTAEPEFADGAPDPLDRWSRRVIGRLACDLRAKALFPFGGPPWHPFIGWAKRTGRAQASPVTLLVHDRAGLMVSYRGALALRERIALPDPPPAPCAPCPRPCETACPVGALSAAGYDVEACHAFLETEGGRDCLEQGCRVRRACPVSETYGRRPEQSAFHMRSFHPWR</sequence>
<dbReference type="Proteomes" id="UP001337723">
    <property type="component" value="Chromosome"/>
</dbReference>